<comment type="caution">
    <text evidence="3">The sequence shown here is derived from an EMBL/GenBank/DDBJ whole genome shotgun (WGS) entry which is preliminary data.</text>
</comment>
<keyword evidence="3" id="KW-0034">Amyloid</keyword>
<evidence type="ECO:0000259" key="2">
    <source>
        <dbReference type="PROSITE" id="PS50011"/>
    </source>
</evidence>
<dbReference type="Proteomes" id="UP001303889">
    <property type="component" value="Unassembled WGS sequence"/>
</dbReference>
<dbReference type="SUPFAM" id="SSF56112">
    <property type="entry name" value="Protein kinase-like (PK-like)"/>
    <property type="match status" value="1"/>
</dbReference>
<protein>
    <submittedName>
        <fullName evidence="3">Prion-inhibition and propagation-domain-containing protein</fullName>
    </submittedName>
</protein>
<dbReference type="Gene3D" id="1.10.510.10">
    <property type="entry name" value="Transferase(Phosphotransferase) domain 1"/>
    <property type="match status" value="1"/>
</dbReference>
<dbReference type="EMBL" id="MU855509">
    <property type="protein sequence ID" value="KAK3902441.1"/>
    <property type="molecule type" value="Genomic_DNA"/>
</dbReference>
<keyword evidence="3" id="KW-0640">Prion</keyword>
<dbReference type="Gene3D" id="1.20.120.1020">
    <property type="entry name" value="Prion-inhibition and propagation, HeLo domain"/>
    <property type="match status" value="1"/>
</dbReference>
<dbReference type="InterPro" id="IPR029498">
    <property type="entry name" value="HeLo_dom"/>
</dbReference>
<dbReference type="InterPro" id="IPR000719">
    <property type="entry name" value="Prot_kinase_dom"/>
</dbReference>
<evidence type="ECO:0000313" key="4">
    <source>
        <dbReference type="Proteomes" id="UP001303889"/>
    </source>
</evidence>
<dbReference type="InterPro" id="IPR011009">
    <property type="entry name" value="Kinase-like_dom_sf"/>
</dbReference>
<dbReference type="GO" id="GO:0005524">
    <property type="term" value="F:ATP binding"/>
    <property type="evidence" value="ECO:0007669"/>
    <property type="project" value="InterPro"/>
</dbReference>
<evidence type="ECO:0000313" key="3">
    <source>
        <dbReference type="EMBL" id="KAK3902441.1"/>
    </source>
</evidence>
<accession>A0AAN6MLI3</accession>
<feature type="compositionally biased region" description="Polar residues" evidence="1">
    <location>
        <begin position="237"/>
        <end position="249"/>
    </location>
</feature>
<dbReference type="PANTHER" id="PTHR37542:SF1">
    <property type="entry name" value="PRION-INHIBITION AND PROPAGATION HELO DOMAIN-CONTAINING PROTEIN"/>
    <property type="match status" value="1"/>
</dbReference>
<organism evidence="3 4">
    <name type="scientific">Staphylotrichum tortipilum</name>
    <dbReference type="NCBI Taxonomy" id="2831512"/>
    <lineage>
        <taxon>Eukaryota</taxon>
        <taxon>Fungi</taxon>
        <taxon>Dikarya</taxon>
        <taxon>Ascomycota</taxon>
        <taxon>Pezizomycotina</taxon>
        <taxon>Sordariomycetes</taxon>
        <taxon>Sordariomycetidae</taxon>
        <taxon>Sordariales</taxon>
        <taxon>Chaetomiaceae</taxon>
        <taxon>Staphylotrichum</taxon>
    </lineage>
</organism>
<name>A0AAN6MLI3_9PEZI</name>
<dbReference type="AlphaFoldDB" id="A0AAN6MLI3"/>
<evidence type="ECO:0000256" key="1">
    <source>
        <dbReference type="SAM" id="MobiDB-lite"/>
    </source>
</evidence>
<proteinExistence type="predicted"/>
<reference evidence="3" key="1">
    <citation type="journal article" date="2023" name="Mol. Phylogenet. Evol.">
        <title>Genome-scale phylogeny and comparative genomics of the fungal order Sordariales.</title>
        <authorList>
            <person name="Hensen N."/>
            <person name="Bonometti L."/>
            <person name="Westerberg I."/>
            <person name="Brannstrom I.O."/>
            <person name="Guillou S."/>
            <person name="Cros-Aarteil S."/>
            <person name="Calhoun S."/>
            <person name="Haridas S."/>
            <person name="Kuo A."/>
            <person name="Mondo S."/>
            <person name="Pangilinan J."/>
            <person name="Riley R."/>
            <person name="LaButti K."/>
            <person name="Andreopoulos B."/>
            <person name="Lipzen A."/>
            <person name="Chen C."/>
            <person name="Yan M."/>
            <person name="Daum C."/>
            <person name="Ng V."/>
            <person name="Clum A."/>
            <person name="Steindorff A."/>
            <person name="Ohm R.A."/>
            <person name="Martin F."/>
            <person name="Silar P."/>
            <person name="Natvig D.O."/>
            <person name="Lalanne C."/>
            <person name="Gautier V."/>
            <person name="Ament-Velasquez S.L."/>
            <person name="Kruys A."/>
            <person name="Hutchinson M.I."/>
            <person name="Powell A.J."/>
            <person name="Barry K."/>
            <person name="Miller A.N."/>
            <person name="Grigoriev I.V."/>
            <person name="Debuchy R."/>
            <person name="Gladieux P."/>
            <person name="Hiltunen Thoren M."/>
            <person name="Johannesson H."/>
        </authorList>
    </citation>
    <scope>NUCLEOTIDE SEQUENCE</scope>
    <source>
        <strain evidence="3">CBS 103.79</strain>
    </source>
</reference>
<dbReference type="GO" id="GO:0004672">
    <property type="term" value="F:protein kinase activity"/>
    <property type="evidence" value="ECO:0007669"/>
    <property type="project" value="InterPro"/>
</dbReference>
<dbReference type="PROSITE" id="PS50011">
    <property type="entry name" value="PROTEIN_KINASE_DOM"/>
    <property type="match status" value="1"/>
</dbReference>
<sequence length="632" mass="69687">MDPLSVAGLAIGVVGLTFQLFSGCVTAYQLLLDANDMPERYQYLWVRLQMEQHKLLDWARIANLSEDDATLSSGLRLSRHLINDALHQIEVLLLDLSGLRTRYKLTLVAEGPGAAGKGHTETAAAIAETAPSSGREIKAKALDLIAKSRRYPTRLRWAAFDADKFASLLADLTALNDNMMYFLETDQKRVAFQLQQASFMRILQVSDKVDELIDLVSSLEVAGKGARIQGPSAVPGDTSSSDPASSARQTQEQRLVRLARFKALSVVVEGQNSADPRATSLRQSTTSNLEIDTAGLVGLDAEDDSTTESRGWYTYRGGGVWVEWKTYIGQGLDSLPPSYVEDRVRKLAALLHNDQKPSEFRVPDCLGYVHQPELERFGYVFRWPDITTPTTPSHPPTSLHTLLHTLPCMPPLGTRIAIMRTIATSIWYLHATNWLHKGLRSDNVLFHLPPSTPSPMAQTTPYLSGFEYARPSSASERTEKPLARHLPHELYRHPRVQFDLPRESTIIFSNPSGQQQGKRRGFRKRHDLYALGVVLLEVALWEPVYKLLGLEGEGEVTPRVVRGAWEALAEVRGYEGRLRGMVGDGVAEAVVVCIGGRLVAGKEGGEEDGGDEVLLQAALGERVVGVLEGVVV</sequence>
<dbReference type="PANTHER" id="PTHR37542">
    <property type="entry name" value="HELO DOMAIN-CONTAINING PROTEIN-RELATED"/>
    <property type="match status" value="1"/>
</dbReference>
<dbReference type="Pfam" id="PF14479">
    <property type="entry name" value="HeLo"/>
    <property type="match status" value="1"/>
</dbReference>
<keyword evidence="4" id="KW-1185">Reference proteome</keyword>
<dbReference type="InterPro" id="IPR038305">
    <property type="entry name" value="HeLo_sf"/>
</dbReference>
<feature type="domain" description="Protein kinase" evidence="2">
    <location>
        <begin position="261"/>
        <end position="632"/>
    </location>
</feature>
<reference evidence="3" key="2">
    <citation type="submission" date="2023-05" db="EMBL/GenBank/DDBJ databases">
        <authorList>
            <consortium name="Lawrence Berkeley National Laboratory"/>
            <person name="Steindorff A."/>
            <person name="Hensen N."/>
            <person name="Bonometti L."/>
            <person name="Westerberg I."/>
            <person name="Brannstrom I.O."/>
            <person name="Guillou S."/>
            <person name="Cros-Aarteil S."/>
            <person name="Calhoun S."/>
            <person name="Haridas S."/>
            <person name="Kuo A."/>
            <person name="Mondo S."/>
            <person name="Pangilinan J."/>
            <person name="Riley R."/>
            <person name="Labutti K."/>
            <person name="Andreopoulos B."/>
            <person name="Lipzen A."/>
            <person name="Chen C."/>
            <person name="Yanf M."/>
            <person name="Daum C."/>
            <person name="Ng V."/>
            <person name="Clum A."/>
            <person name="Ohm R."/>
            <person name="Martin F."/>
            <person name="Silar P."/>
            <person name="Natvig D."/>
            <person name="Lalanne C."/>
            <person name="Gautier V."/>
            <person name="Ament-Velasquez S.L."/>
            <person name="Kruys A."/>
            <person name="Hutchinson M.I."/>
            <person name="Powell A.J."/>
            <person name="Barry K."/>
            <person name="Miller A.N."/>
            <person name="Grigoriev I.V."/>
            <person name="Debuchy R."/>
            <person name="Gladieux P."/>
            <person name="Thoren M.H."/>
            <person name="Johannesson H."/>
        </authorList>
    </citation>
    <scope>NUCLEOTIDE SEQUENCE</scope>
    <source>
        <strain evidence="3">CBS 103.79</strain>
    </source>
</reference>
<feature type="region of interest" description="Disordered" evidence="1">
    <location>
        <begin position="227"/>
        <end position="249"/>
    </location>
</feature>
<gene>
    <name evidence="3" type="ORF">C8A05DRAFT_15504</name>
</gene>